<name>A0ABZ1WDM7_9ACTN</name>
<dbReference type="Gene3D" id="3.10.450.50">
    <property type="match status" value="1"/>
</dbReference>
<dbReference type="SUPFAM" id="SSF54427">
    <property type="entry name" value="NTF2-like"/>
    <property type="match status" value="1"/>
</dbReference>
<sequence>MTDTAVSAAAAVPAAVPTAGVPTAGVPTAGVPTAGVPAAGVPTDTAAARALVQDYLETFWNQGRTDLADRYLAEGLQQHNPNLPDGRAPLAEFVAGLRGQLPELRFELRRLAAEGDLAFAHSHFTAAPGDPGRAVVDVFRIADGLIAEHWDLNEAVPESTASGRPVV</sequence>
<dbReference type="Proteomes" id="UP001432014">
    <property type="component" value="Chromosome"/>
</dbReference>
<keyword evidence="3" id="KW-1185">Reference proteome</keyword>
<protein>
    <submittedName>
        <fullName evidence="2">Nuclear transport factor 2 family protein</fullName>
    </submittedName>
</protein>
<proteinExistence type="predicted"/>
<organism evidence="2 3">
    <name type="scientific">Kitasatospora herbaricolor</name>
    <dbReference type="NCBI Taxonomy" id="68217"/>
    <lineage>
        <taxon>Bacteria</taxon>
        <taxon>Bacillati</taxon>
        <taxon>Actinomycetota</taxon>
        <taxon>Actinomycetes</taxon>
        <taxon>Kitasatosporales</taxon>
        <taxon>Streptomycetaceae</taxon>
        <taxon>Kitasatospora</taxon>
    </lineage>
</organism>
<dbReference type="InterPro" id="IPR037401">
    <property type="entry name" value="SnoaL-like"/>
</dbReference>
<reference evidence="2 3" key="1">
    <citation type="submission" date="2022-10" db="EMBL/GenBank/DDBJ databases">
        <title>The complete genomes of actinobacterial strains from the NBC collection.</title>
        <authorList>
            <person name="Joergensen T.S."/>
            <person name="Alvarez Arevalo M."/>
            <person name="Sterndorff E.B."/>
            <person name="Faurdal D."/>
            <person name="Vuksanovic O."/>
            <person name="Mourched A.-S."/>
            <person name="Charusanti P."/>
            <person name="Shaw S."/>
            <person name="Blin K."/>
            <person name="Weber T."/>
        </authorList>
    </citation>
    <scope>NUCLEOTIDE SEQUENCE [LARGE SCALE GENOMIC DNA]</scope>
    <source>
        <strain evidence="2 3">NBC_01247</strain>
    </source>
</reference>
<dbReference type="RefSeq" id="WP_329494883.1">
    <property type="nucleotide sequence ID" value="NZ_CP108460.1"/>
</dbReference>
<dbReference type="EMBL" id="CP108482">
    <property type="protein sequence ID" value="WUS58967.1"/>
    <property type="molecule type" value="Genomic_DNA"/>
</dbReference>
<evidence type="ECO:0000259" key="1">
    <source>
        <dbReference type="Pfam" id="PF12680"/>
    </source>
</evidence>
<dbReference type="PANTHER" id="PTHR38436:SF1">
    <property type="entry name" value="ESTER CYCLASE"/>
    <property type="match status" value="1"/>
</dbReference>
<feature type="domain" description="SnoaL-like" evidence="1">
    <location>
        <begin position="52"/>
        <end position="149"/>
    </location>
</feature>
<dbReference type="InterPro" id="IPR032710">
    <property type="entry name" value="NTF2-like_dom_sf"/>
</dbReference>
<evidence type="ECO:0000313" key="3">
    <source>
        <dbReference type="Proteomes" id="UP001432014"/>
    </source>
</evidence>
<evidence type="ECO:0000313" key="2">
    <source>
        <dbReference type="EMBL" id="WUS58967.1"/>
    </source>
</evidence>
<gene>
    <name evidence="2" type="ORF">OG469_27770</name>
</gene>
<dbReference type="Pfam" id="PF12680">
    <property type="entry name" value="SnoaL_2"/>
    <property type="match status" value="1"/>
</dbReference>
<dbReference type="InterPro" id="IPR009959">
    <property type="entry name" value="Cyclase_SnoaL-like"/>
</dbReference>
<dbReference type="PANTHER" id="PTHR38436">
    <property type="entry name" value="POLYKETIDE CYCLASE SNOAL-LIKE DOMAIN"/>
    <property type="match status" value="1"/>
</dbReference>
<accession>A0ABZ1WDM7</accession>